<keyword evidence="2" id="KW-1185">Reference proteome</keyword>
<dbReference type="KEGG" id="fes:HER31_12860"/>
<dbReference type="RefSeq" id="WP_168660967.1">
    <property type="nucleotide sequence ID" value="NZ_CP051180.1"/>
</dbReference>
<organism evidence="1 2">
    <name type="scientific">Ferrimonas lipolytica</name>
    <dbReference type="NCBI Taxonomy" id="2724191"/>
    <lineage>
        <taxon>Bacteria</taxon>
        <taxon>Pseudomonadati</taxon>
        <taxon>Pseudomonadota</taxon>
        <taxon>Gammaproteobacteria</taxon>
        <taxon>Alteromonadales</taxon>
        <taxon>Ferrimonadaceae</taxon>
        <taxon>Ferrimonas</taxon>
    </lineage>
</organism>
<sequence length="78" mass="8708">MTLKRQEPVQGISLHLHGVRVGVVARFAGNKNILTFDPEYAATQSVELPIVTLQQHDSFPLNQNYPSRCFNSIGKNNT</sequence>
<gene>
    <name evidence="1" type="ORF">HER31_12860</name>
</gene>
<evidence type="ECO:0000313" key="1">
    <source>
        <dbReference type="EMBL" id="QIZ77708.1"/>
    </source>
</evidence>
<proteinExistence type="predicted"/>
<evidence type="ECO:0000313" key="2">
    <source>
        <dbReference type="Proteomes" id="UP000501602"/>
    </source>
</evidence>
<reference evidence="1 2" key="1">
    <citation type="submission" date="2020-04" db="EMBL/GenBank/DDBJ databases">
        <title>Ferrimonas sp. S7 isolated from sea water.</title>
        <authorList>
            <person name="Bae S.S."/>
            <person name="Baek K."/>
        </authorList>
    </citation>
    <scope>NUCLEOTIDE SEQUENCE [LARGE SCALE GENOMIC DNA]</scope>
    <source>
        <strain evidence="1 2">S7</strain>
    </source>
</reference>
<evidence type="ECO:0008006" key="3">
    <source>
        <dbReference type="Google" id="ProtNLM"/>
    </source>
</evidence>
<dbReference type="EMBL" id="CP051180">
    <property type="protein sequence ID" value="QIZ77708.1"/>
    <property type="molecule type" value="Genomic_DNA"/>
</dbReference>
<accession>A0A6H1UFV7</accession>
<name>A0A6H1UFV7_9GAMM</name>
<dbReference type="AlphaFoldDB" id="A0A6H1UFV7"/>
<dbReference type="Proteomes" id="UP000501602">
    <property type="component" value="Chromosome"/>
</dbReference>
<protein>
    <recommendedName>
        <fullName evidence="3">HipA N-terminal subdomain 1 domain-containing protein</fullName>
    </recommendedName>
</protein>